<name>A0A381VGG2_9ZZZZ</name>
<evidence type="ECO:0000313" key="2">
    <source>
        <dbReference type="EMBL" id="SVA39352.1"/>
    </source>
</evidence>
<reference evidence="2" key="1">
    <citation type="submission" date="2018-05" db="EMBL/GenBank/DDBJ databases">
        <authorList>
            <person name="Lanie J.A."/>
            <person name="Ng W.-L."/>
            <person name="Kazmierczak K.M."/>
            <person name="Andrzejewski T.M."/>
            <person name="Davidsen T.M."/>
            <person name="Wayne K.J."/>
            <person name="Tettelin H."/>
            <person name="Glass J.I."/>
            <person name="Rusch D."/>
            <person name="Podicherti R."/>
            <person name="Tsui H.-C.T."/>
            <person name="Winkler M.E."/>
        </authorList>
    </citation>
    <scope>NUCLEOTIDE SEQUENCE</scope>
</reference>
<evidence type="ECO:0000259" key="1">
    <source>
        <dbReference type="Pfam" id="PF17131"/>
    </source>
</evidence>
<protein>
    <recommendedName>
        <fullName evidence="1">Uncharacterized protein TP-0789 domain-containing protein</fullName>
    </recommendedName>
</protein>
<dbReference type="InterPro" id="IPR033399">
    <property type="entry name" value="TP_0789-like"/>
</dbReference>
<organism evidence="2">
    <name type="scientific">marine metagenome</name>
    <dbReference type="NCBI Taxonomy" id="408172"/>
    <lineage>
        <taxon>unclassified sequences</taxon>
        <taxon>metagenomes</taxon>
        <taxon>ecological metagenomes</taxon>
    </lineage>
</organism>
<sequence length="256" mass="30195">MTRLIIFIYLLGTFLTAQPTGRAIMEKLDQIKKPMDIQTRIKMTSISMKGEKESSRSRVLTSLEKRYEDGQYNMKSLLRFLEPKEVKGTGFLTWDKIGFDMDDQWLYIPALKKVKRIRAADKNRSFMGTDFSYEDLSGRELDADEYELVGEGIIHGTECYQIKAKPREEGTQYSARIVWVDKEYYLMKRVEFFNKKQNRFKILDIPTHVKNGDYWTATKMVMENLKKAHRTELEILKVDYDQGLKDNVFTESFLKR</sequence>
<dbReference type="Pfam" id="PF17131">
    <property type="entry name" value="LolA_like"/>
    <property type="match status" value="1"/>
</dbReference>
<accession>A0A381VGG2</accession>
<gene>
    <name evidence="2" type="ORF">METZ01_LOCUS92206</name>
</gene>
<dbReference type="CDD" id="cd16329">
    <property type="entry name" value="LolA_like"/>
    <property type="match status" value="1"/>
</dbReference>
<dbReference type="Gene3D" id="2.50.20.10">
    <property type="entry name" value="Lipoprotein localisation LolA/LolB/LppX"/>
    <property type="match status" value="1"/>
</dbReference>
<feature type="domain" description="Uncharacterized protein TP-0789" evidence="1">
    <location>
        <begin position="74"/>
        <end position="256"/>
    </location>
</feature>
<dbReference type="AlphaFoldDB" id="A0A381VGG2"/>
<proteinExistence type="predicted"/>
<dbReference type="EMBL" id="UINC01008752">
    <property type="protein sequence ID" value="SVA39352.1"/>
    <property type="molecule type" value="Genomic_DNA"/>
</dbReference>